<dbReference type="STRING" id="298654.FraEuI1c_1015"/>
<dbReference type="InParanoid" id="E3IYV0"/>
<keyword evidence="2" id="KW-1133">Transmembrane helix</keyword>
<evidence type="ECO:0000313" key="5">
    <source>
        <dbReference type="Proteomes" id="UP000002484"/>
    </source>
</evidence>
<dbReference type="OrthoDB" id="3628931at2"/>
<feature type="transmembrane region" description="Helical" evidence="2">
    <location>
        <begin position="92"/>
        <end position="109"/>
    </location>
</feature>
<organism evidence="4 5">
    <name type="scientific">Pseudofrankia inefficax (strain DSM 45817 / CECT 9037 / DDB 130130 / EuI1c)</name>
    <name type="common">Frankia inefficax</name>
    <dbReference type="NCBI Taxonomy" id="298654"/>
    <lineage>
        <taxon>Bacteria</taxon>
        <taxon>Bacillati</taxon>
        <taxon>Actinomycetota</taxon>
        <taxon>Actinomycetes</taxon>
        <taxon>Frankiales</taxon>
        <taxon>Frankiaceae</taxon>
        <taxon>Pseudofrankia</taxon>
    </lineage>
</organism>
<keyword evidence="2" id="KW-0472">Membrane</keyword>
<feature type="compositionally biased region" description="Basic and acidic residues" evidence="1">
    <location>
        <begin position="14"/>
        <end position="24"/>
    </location>
</feature>
<sequence length="273" mass="28783">MARRGFTVAAMASPEREPAEHRDPFENLRLDEGFVRAARFVEPSAAERGRTGDRRDPGRCQVVPANRRLPAGMHRMVWAPGPGPRRRRAARILAFVAVLAGVMSIVITLRHTTNRTPATTPTATGTGRATSTTAPLAPRTASGYQVSSALLPTLKVGDCITWALRPGSTGAMVVSCTTPHRAEVVKILGLTGQVPGDIWPGSAALDSLAATQCAKAFLSYTSHARPDLEIVSSALEPGADGWNAGVQQLACTAQLPNRATVSESFASLATTPA</sequence>
<dbReference type="KEGG" id="fri:FraEuI1c_1015"/>
<name>E3IYV0_PSEI1</name>
<dbReference type="Pfam" id="PF13845">
    <property type="entry name" value="Septum_form"/>
    <property type="match status" value="1"/>
</dbReference>
<dbReference type="InterPro" id="IPR026004">
    <property type="entry name" value="Septum_form"/>
</dbReference>
<evidence type="ECO:0000259" key="3">
    <source>
        <dbReference type="Pfam" id="PF13845"/>
    </source>
</evidence>
<protein>
    <recommendedName>
        <fullName evidence="3">Septum formation-related domain-containing protein</fullName>
    </recommendedName>
</protein>
<evidence type="ECO:0000256" key="1">
    <source>
        <dbReference type="SAM" id="MobiDB-lite"/>
    </source>
</evidence>
<dbReference type="EMBL" id="CP002299">
    <property type="protein sequence ID" value="ADP79088.1"/>
    <property type="molecule type" value="Genomic_DNA"/>
</dbReference>
<dbReference type="AlphaFoldDB" id="E3IYV0"/>
<keyword evidence="2" id="KW-0812">Transmembrane</keyword>
<feature type="region of interest" description="Disordered" evidence="1">
    <location>
        <begin position="1"/>
        <end position="24"/>
    </location>
</feature>
<feature type="region of interest" description="Disordered" evidence="1">
    <location>
        <begin position="115"/>
        <end position="136"/>
    </location>
</feature>
<feature type="domain" description="Septum formation-related" evidence="3">
    <location>
        <begin position="157"/>
        <end position="259"/>
    </location>
</feature>
<gene>
    <name evidence="4" type="ordered locus">FraEuI1c_1015</name>
</gene>
<evidence type="ECO:0000256" key="2">
    <source>
        <dbReference type="SAM" id="Phobius"/>
    </source>
</evidence>
<dbReference type="HOGENOM" id="CLU_088539_0_0_11"/>
<proteinExistence type="predicted"/>
<accession>E3IYV0</accession>
<feature type="compositionally biased region" description="Low complexity" evidence="1">
    <location>
        <begin position="115"/>
        <end position="134"/>
    </location>
</feature>
<dbReference type="Proteomes" id="UP000002484">
    <property type="component" value="Chromosome"/>
</dbReference>
<evidence type="ECO:0000313" key="4">
    <source>
        <dbReference type="EMBL" id="ADP79088.1"/>
    </source>
</evidence>
<keyword evidence="5" id="KW-1185">Reference proteome</keyword>
<reference evidence="4 5" key="1">
    <citation type="submission" date="2010-10" db="EMBL/GenBank/DDBJ databases">
        <title>Complete sequence of Frankia sp. EuI1c.</title>
        <authorList>
            <consortium name="US DOE Joint Genome Institute"/>
            <person name="Lucas S."/>
            <person name="Copeland A."/>
            <person name="Lapidus A."/>
            <person name="Cheng J.-F."/>
            <person name="Bruce D."/>
            <person name="Goodwin L."/>
            <person name="Pitluck S."/>
            <person name="Chertkov O."/>
            <person name="Detter J.C."/>
            <person name="Han C."/>
            <person name="Tapia R."/>
            <person name="Land M."/>
            <person name="Hauser L."/>
            <person name="Jeffries C."/>
            <person name="Kyrpides N."/>
            <person name="Ivanova N."/>
            <person name="Mikhailova N."/>
            <person name="Beauchemin N."/>
            <person name="Sen A."/>
            <person name="Sur S.A."/>
            <person name="Gtari M."/>
            <person name="Wall L."/>
            <person name="Tisa L."/>
            <person name="Woyke T."/>
        </authorList>
    </citation>
    <scope>NUCLEOTIDE SEQUENCE [LARGE SCALE GENOMIC DNA]</scope>
    <source>
        <strain evidence="5">DSM 45817 / CECT 9037 / EuI1c</strain>
    </source>
</reference>